<name>A0A814BJW4_9BILA</name>
<gene>
    <name evidence="3" type="ORF">BJG266_LOCUS11910</name>
    <name evidence="4" type="ORF">QVE165_LOCUS43927</name>
</gene>
<organism evidence="3 6">
    <name type="scientific">Adineta steineri</name>
    <dbReference type="NCBI Taxonomy" id="433720"/>
    <lineage>
        <taxon>Eukaryota</taxon>
        <taxon>Metazoa</taxon>
        <taxon>Spiralia</taxon>
        <taxon>Gnathifera</taxon>
        <taxon>Rotifera</taxon>
        <taxon>Eurotatoria</taxon>
        <taxon>Bdelloidea</taxon>
        <taxon>Adinetida</taxon>
        <taxon>Adinetidae</taxon>
        <taxon>Adineta</taxon>
    </lineage>
</organism>
<sequence length="102" mass="11555">MNKFQQFEITVAELNQLNSPEGIFLDNDNSIYIADSNNHCIVKWKLNLNTGQIIAGRNIYCRGLTTDKNGFIYASDCENNEVKRWKQGDKKGKLVTGGNNQN</sequence>
<proteinExistence type="predicted"/>
<dbReference type="Proteomes" id="UP000663832">
    <property type="component" value="Unassembled WGS sequence"/>
</dbReference>
<dbReference type="InterPro" id="IPR010620">
    <property type="entry name" value="SBBP_repeat"/>
</dbReference>
<protein>
    <submittedName>
        <fullName evidence="3">Uncharacterized protein</fullName>
    </submittedName>
</protein>
<dbReference type="AlphaFoldDB" id="A0A814BJW4"/>
<evidence type="ECO:0000313" key="4">
    <source>
        <dbReference type="EMBL" id="CAF1507922.1"/>
    </source>
</evidence>
<comment type="caution">
    <text evidence="3">The sequence shown here is derived from an EMBL/GenBank/DDBJ whole genome shotgun (WGS) entry which is preliminary data.</text>
</comment>
<feature type="repeat" description="NHL" evidence="2">
    <location>
        <begin position="16"/>
        <end position="47"/>
    </location>
</feature>
<dbReference type="Proteomes" id="UP000663877">
    <property type="component" value="Unassembled WGS sequence"/>
</dbReference>
<dbReference type="OrthoDB" id="342730at2759"/>
<dbReference type="EMBL" id="CAJNOM010000576">
    <property type="protein sequence ID" value="CAF1507922.1"/>
    <property type="molecule type" value="Genomic_DNA"/>
</dbReference>
<dbReference type="Pfam" id="PF01436">
    <property type="entry name" value="NHL"/>
    <property type="match status" value="1"/>
</dbReference>
<accession>A0A814BJW4</accession>
<evidence type="ECO:0000256" key="1">
    <source>
        <dbReference type="ARBA" id="ARBA00022737"/>
    </source>
</evidence>
<dbReference type="EMBL" id="CAJNOI010000045">
    <property type="protein sequence ID" value="CAF0927892.1"/>
    <property type="molecule type" value="Genomic_DNA"/>
</dbReference>
<evidence type="ECO:0000313" key="3">
    <source>
        <dbReference type="EMBL" id="CAF0927892.1"/>
    </source>
</evidence>
<evidence type="ECO:0000256" key="2">
    <source>
        <dbReference type="PROSITE-ProRule" id="PRU00504"/>
    </source>
</evidence>
<evidence type="ECO:0000313" key="6">
    <source>
        <dbReference type="Proteomes" id="UP000663877"/>
    </source>
</evidence>
<reference evidence="3" key="1">
    <citation type="submission" date="2021-02" db="EMBL/GenBank/DDBJ databases">
        <authorList>
            <person name="Nowell W R."/>
        </authorList>
    </citation>
    <scope>NUCLEOTIDE SEQUENCE</scope>
</reference>
<dbReference type="Gene3D" id="2.120.10.30">
    <property type="entry name" value="TolB, C-terminal domain"/>
    <property type="match status" value="1"/>
</dbReference>
<dbReference type="Pfam" id="PF06739">
    <property type="entry name" value="SBBP"/>
    <property type="match status" value="1"/>
</dbReference>
<dbReference type="SUPFAM" id="SSF101898">
    <property type="entry name" value="NHL repeat"/>
    <property type="match status" value="1"/>
</dbReference>
<dbReference type="InterPro" id="IPR001258">
    <property type="entry name" value="NHL_repeat"/>
</dbReference>
<keyword evidence="1" id="KW-0677">Repeat</keyword>
<keyword evidence="5" id="KW-1185">Reference proteome</keyword>
<dbReference type="PROSITE" id="PS51125">
    <property type="entry name" value="NHL"/>
    <property type="match status" value="1"/>
</dbReference>
<dbReference type="InterPro" id="IPR011042">
    <property type="entry name" value="6-blade_b-propeller_TolB-like"/>
</dbReference>
<evidence type="ECO:0000313" key="5">
    <source>
        <dbReference type="Proteomes" id="UP000663832"/>
    </source>
</evidence>